<accession>A0A7Z9ATB5</accession>
<proteinExistence type="predicted"/>
<evidence type="ECO:0000256" key="1">
    <source>
        <dbReference type="SAM" id="MobiDB-lite"/>
    </source>
</evidence>
<feature type="region of interest" description="Disordered" evidence="1">
    <location>
        <begin position="53"/>
        <end position="73"/>
    </location>
</feature>
<dbReference type="RefSeq" id="WP_010738123.1">
    <property type="nucleotide sequence ID" value="NZ_AP027299.1"/>
</dbReference>
<evidence type="ECO:0000313" key="2">
    <source>
        <dbReference type="EMBL" id="VTQ62354.1"/>
    </source>
</evidence>
<gene>
    <name evidence="2" type="ORF">NCTC12204_00979</name>
</gene>
<evidence type="ECO:0000313" key="3">
    <source>
        <dbReference type="Proteomes" id="UP000352698"/>
    </source>
</evidence>
<feature type="compositionally biased region" description="Polar residues" evidence="1">
    <location>
        <begin position="60"/>
        <end position="69"/>
    </location>
</feature>
<reference evidence="2 3" key="1">
    <citation type="submission" date="2019-05" db="EMBL/GenBank/DDBJ databases">
        <authorList>
            <consortium name="Pathogen Informatics"/>
        </authorList>
    </citation>
    <scope>NUCLEOTIDE SEQUENCE [LARGE SCALE GENOMIC DNA]</scope>
    <source>
        <strain evidence="2 3">NCTC12204</strain>
    </source>
</reference>
<protein>
    <submittedName>
        <fullName evidence="2">Uncharacterized protein</fullName>
    </submittedName>
</protein>
<sequence>MGTFFTNKRLNKKGNNVAQNELSEQTNEMQSKQANHKKKNLAVNLIVKIEHAIKQRSQHKSTNQKNSKSVGPAKRMLELIRRDFSTLEKVLNNTYQEIHKLDRSFRIKMISYIRNDRKRMATKIRAFKTTLIPHKSNFTNQIEIAPRAKTEMENILPITKIKMKQRNEEQTKLGLRKNLFKQFFNRLLYSNSQKMRNQDLNKIVVEKIQQEKYEEKQVLLTMEQILARSTNRNDMPEQLFSRSIQPFENTKEERLARISEKIQNAMNFSTSRNQLGAAHAEHQL</sequence>
<comment type="caution">
    <text evidence="2">The sequence shown here is derived from an EMBL/GenBank/DDBJ whole genome shotgun (WGS) entry which is preliminary data.</text>
</comment>
<organism evidence="2 3">
    <name type="scientific">Enterococcus hirae</name>
    <dbReference type="NCBI Taxonomy" id="1354"/>
    <lineage>
        <taxon>Bacteria</taxon>
        <taxon>Bacillati</taxon>
        <taxon>Bacillota</taxon>
        <taxon>Bacilli</taxon>
        <taxon>Lactobacillales</taxon>
        <taxon>Enterococcaceae</taxon>
        <taxon>Enterococcus</taxon>
    </lineage>
</organism>
<dbReference type="EMBL" id="CABEEP010000001">
    <property type="protein sequence ID" value="VTQ62354.1"/>
    <property type="molecule type" value="Genomic_DNA"/>
</dbReference>
<dbReference type="Proteomes" id="UP000352698">
    <property type="component" value="Unassembled WGS sequence"/>
</dbReference>
<dbReference type="AlphaFoldDB" id="A0A7Z9ATB5"/>
<name>A0A7Z9ATB5_ENTHR</name>